<reference evidence="1 2" key="1">
    <citation type="submission" date="2019-07" db="EMBL/GenBank/DDBJ databases">
        <title>Whole genome shotgun sequence of Chitinophaga cymbidii NBRC 109752.</title>
        <authorList>
            <person name="Hosoyama A."/>
            <person name="Uohara A."/>
            <person name="Ohji S."/>
            <person name="Ichikawa N."/>
        </authorList>
    </citation>
    <scope>NUCLEOTIDE SEQUENCE [LARGE SCALE GENOMIC DNA]</scope>
    <source>
        <strain evidence="1 2">NBRC 109752</strain>
    </source>
</reference>
<sequence>MKDVYALLPEKAASPNSLKKMCGNHCIKTYTAWTARAFLRNGKRNFTVLLMIALCCAAKAQENPNVKALEITSNPGYVLLGVQPTNISRPSTPRDFVAGMQSAVVNGRLQPNFAMEANPFNWFKKQSKEKDYRFIADDYLSPKAGPAIRRNFAISLATSESDTIVFGDLQKGMGLGYGLRFTIFPGTVNKATLRNVTDISVKDVKIVFLEALQFLIDDNDDFKYEYLSRAQDLAIAHLHKRKDIPEHLKPLVEKEIAQYRAAFALKTEQAEALAFIHTEDSVLQRQIADAASGIGMRKEPFARDGFILEFAYSGVTVFQQNQWAQAVNARNGIWLTPSYRIDLGAEDQPDLIQSFDVLGVVRYLWNDKKVDTGNYLDLGLKAQFNRNDWNVSLEGVARHASTVPADVKSNWTYSWLTTFSYTINEITTLKFTFGSRFNGHTTTYTQPAEMIAVGGLSFGLFK</sequence>
<protein>
    <submittedName>
        <fullName evidence="1">Uncharacterized protein</fullName>
    </submittedName>
</protein>
<dbReference type="AlphaFoldDB" id="A0A512RQC2"/>
<dbReference type="RefSeq" id="WP_146865899.1">
    <property type="nucleotide sequence ID" value="NZ_BKAU01000005.1"/>
</dbReference>
<gene>
    <name evidence="1" type="ORF">CCY01nite_41450</name>
</gene>
<evidence type="ECO:0000313" key="1">
    <source>
        <dbReference type="EMBL" id="GEP97885.1"/>
    </source>
</evidence>
<dbReference type="EMBL" id="BKAU01000005">
    <property type="protein sequence ID" value="GEP97885.1"/>
    <property type="molecule type" value="Genomic_DNA"/>
</dbReference>
<organism evidence="1 2">
    <name type="scientific">Chitinophaga cymbidii</name>
    <dbReference type="NCBI Taxonomy" id="1096750"/>
    <lineage>
        <taxon>Bacteria</taxon>
        <taxon>Pseudomonadati</taxon>
        <taxon>Bacteroidota</taxon>
        <taxon>Chitinophagia</taxon>
        <taxon>Chitinophagales</taxon>
        <taxon>Chitinophagaceae</taxon>
        <taxon>Chitinophaga</taxon>
    </lineage>
</organism>
<name>A0A512RQC2_9BACT</name>
<evidence type="ECO:0000313" key="2">
    <source>
        <dbReference type="Proteomes" id="UP000321436"/>
    </source>
</evidence>
<accession>A0A512RQC2</accession>
<proteinExistence type="predicted"/>
<comment type="caution">
    <text evidence="1">The sequence shown here is derived from an EMBL/GenBank/DDBJ whole genome shotgun (WGS) entry which is preliminary data.</text>
</comment>
<dbReference type="OrthoDB" id="623250at2"/>
<keyword evidence="2" id="KW-1185">Reference proteome</keyword>
<dbReference type="Proteomes" id="UP000321436">
    <property type="component" value="Unassembled WGS sequence"/>
</dbReference>